<dbReference type="PANTHER" id="PTHR36859">
    <property type="entry name" value="PROTEIN HIDE1"/>
    <property type="match status" value="1"/>
</dbReference>
<name>A0ABV0XCF9_9TELE</name>
<dbReference type="InterPro" id="IPR040438">
    <property type="entry name" value="HIDE1"/>
</dbReference>
<dbReference type="InterPro" id="IPR041066">
    <property type="entry name" value="C19orf38_Ig"/>
</dbReference>
<dbReference type="SUPFAM" id="SSF48726">
    <property type="entry name" value="Immunoglobulin"/>
    <property type="match status" value="1"/>
</dbReference>
<keyword evidence="1" id="KW-0812">Transmembrane</keyword>
<keyword evidence="4" id="KW-1185">Reference proteome</keyword>
<accession>A0ABV0XCF9</accession>
<dbReference type="InterPro" id="IPR036179">
    <property type="entry name" value="Ig-like_dom_sf"/>
</dbReference>
<dbReference type="Gene3D" id="2.60.40.10">
    <property type="entry name" value="Immunoglobulins"/>
    <property type="match status" value="1"/>
</dbReference>
<dbReference type="PANTHER" id="PTHR36859:SF1">
    <property type="entry name" value="PROTEIN HIDE1"/>
    <property type="match status" value="1"/>
</dbReference>
<dbReference type="Pfam" id="PF17737">
    <property type="entry name" value="Ig_C19orf38"/>
    <property type="match status" value="1"/>
</dbReference>
<feature type="transmembrane region" description="Helical" evidence="1">
    <location>
        <begin position="246"/>
        <end position="270"/>
    </location>
</feature>
<evidence type="ECO:0000313" key="4">
    <source>
        <dbReference type="Proteomes" id="UP001469553"/>
    </source>
</evidence>
<proteinExistence type="predicted"/>
<dbReference type="InterPro" id="IPR013783">
    <property type="entry name" value="Ig-like_fold"/>
</dbReference>
<dbReference type="Proteomes" id="UP001469553">
    <property type="component" value="Unassembled WGS sequence"/>
</dbReference>
<feature type="domain" description="C19orf38 Ig" evidence="2">
    <location>
        <begin position="152"/>
        <end position="219"/>
    </location>
</feature>
<reference evidence="3 4" key="1">
    <citation type="submission" date="2021-06" db="EMBL/GenBank/DDBJ databases">
        <authorList>
            <person name="Palmer J.M."/>
        </authorList>
    </citation>
    <scope>NUCLEOTIDE SEQUENCE [LARGE SCALE GENOMIC DNA]</scope>
    <source>
        <strain evidence="3 4">AS_MEX2019</strain>
        <tissue evidence="3">Muscle</tissue>
    </source>
</reference>
<organism evidence="3 4">
    <name type="scientific">Ameca splendens</name>
    <dbReference type="NCBI Taxonomy" id="208324"/>
    <lineage>
        <taxon>Eukaryota</taxon>
        <taxon>Metazoa</taxon>
        <taxon>Chordata</taxon>
        <taxon>Craniata</taxon>
        <taxon>Vertebrata</taxon>
        <taxon>Euteleostomi</taxon>
        <taxon>Actinopterygii</taxon>
        <taxon>Neopterygii</taxon>
        <taxon>Teleostei</taxon>
        <taxon>Neoteleostei</taxon>
        <taxon>Acanthomorphata</taxon>
        <taxon>Ovalentaria</taxon>
        <taxon>Atherinomorphae</taxon>
        <taxon>Cyprinodontiformes</taxon>
        <taxon>Goodeidae</taxon>
        <taxon>Ameca</taxon>
    </lineage>
</organism>
<gene>
    <name evidence="3" type="ORF">AMECASPLE_006396</name>
</gene>
<evidence type="ECO:0000259" key="2">
    <source>
        <dbReference type="Pfam" id="PF17737"/>
    </source>
</evidence>
<keyword evidence="1" id="KW-1133">Transmembrane helix</keyword>
<protein>
    <recommendedName>
        <fullName evidence="2">C19orf38 Ig domain-containing protein</fullName>
    </recommendedName>
</protein>
<comment type="caution">
    <text evidence="3">The sequence shown here is derived from an EMBL/GenBank/DDBJ whole genome shotgun (WGS) entry which is preliminary data.</text>
</comment>
<evidence type="ECO:0000256" key="1">
    <source>
        <dbReference type="SAM" id="Phobius"/>
    </source>
</evidence>
<evidence type="ECO:0000313" key="3">
    <source>
        <dbReference type="EMBL" id="MEQ2279142.1"/>
    </source>
</evidence>
<dbReference type="EMBL" id="JAHRIP010000308">
    <property type="protein sequence ID" value="MEQ2279142.1"/>
    <property type="molecule type" value="Genomic_DNA"/>
</dbReference>
<keyword evidence="1" id="KW-0472">Membrane</keyword>
<sequence length="339" mass="37988">MRALYWLATGYVIKSRMQRVGCSLWLYPLMLALLQLLEKLSASTSTPTIPTPTLDIHSWSGDSVVLVCRAPKGHRGVQFMLYRDTKEMDWQEPQYGTEQVYFTVRMEEPDSGQGYLYCCLYKNQEGLYSLFSPYLQLKQKGVLPAPSLVLQQQTDVWHLLCTGSPAYPGSMFSLYVAGNELPVATYHAKALQHQVTFPVPVQDSPMTFYQCQYTALLGSTWSTSKRSAPVASTTGMSPPSSKGVDWPLVLGSFSAAVLFLCSLVFVVVLAKRKVKSAAEEKKRRQQAQFWTKVHAQDHIVDLTLRSTSFTSQEWACGDTEAPSRSSLWNPLSTFTTPIH</sequence>